<name>A0AAD5RIE2_9PEZI</name>
<dbReference type="PANTHER" id="PTHR12224">
    <property type="entry name" value="BETA-1,4-MANNOSYL-GLYCOPROTEIN BETA-1,4-N-ACETYLGLUCOSAMINYL-TRANSFERASE"/>
    <property type="match status" value="1"/>
</dbReference>
<dbReference type="GO" id="GO:0016020">
    <property type="term" value="C:membrane"/>
    <property type="evidence" value="ECO:0007669"/>
    <property type="project" value="InterPro"/>
</dbReference>
<dbReference type="Proteomes" id="UP001201980">
    <property type="component" value="Unassembled WGS sequence"/>
</dbReference>
<dbReference type="PANTHER" id="PTHR12224:SF0">
    <property type="entry name" value="BETA-1,4-MANNOSYL-GLYCOPROTEIN 4-BETA-N-ACETYLGLUCOSAMINYLTRANSFERASE"/>
    <property type="match status" value="1"/>
</dbReference>
<gene>
    <name evidence="2" type="ORF">MKZ38_007123</name>
</gene>
<keyword evidence="1" id="KW-0812">Transmembrane</keyword>
<proteinExistence type="predicted"/>
<dbReference type="Pfam" id="PF04724">
    <property type="entry name" value="Glyco_transf_17"/>
    <property type="match status" value="1"/>
</dbReference>
<comment type="caution">
    <text evidence="2">The sequence shown here is derived from an EMBL/GenBank/DDBJ whole genome shotgun (WGS) entry which is preliminary data.</text>
</comment>
<sequence>MLIRCRPGARRILRWSFLVGTVWFILSFILKHPVDFNVHTITPSDMSQETYKTVRDLNELEKSALLSSPVAREFCRAHGYSPFHTSPATPRRRVYDLLLLNTELDWLEIHLETLYDYVDYFVIVEATKTFTSRPKPLHLSENWDRFEKWRSKIIYHALDYPADWDPPRPWDFEDLQRDSTFVQVIPTLPVDQKPRYGDVIIVADLDEIPRPATVALLRSCVFSKRLTLRSRFYYYSFQFLHRGPEWEHPQATYYTSDQETIKPVNLRNGDGGVPVARELEKADLWNAAWHCSSCFNTVAELLNKMASFSHVPLNKEKYRDPKRIADRVRTGSDLWDREGQFYDRIDGNEDVPPMLMRDPVKWRYMLDRSGESAGFSDYP</sequence>
<dbReference type="EMBL" id="JAKWBI020000449">
    <property type="protein sequence ID" value="KAJ2894874.1"/>
    <property type="molecule type" value="Genomic_DNA"/>
</dbReference>
<feature type="transmembrane region" description="Helical" evidence="1">
    <location>
        <begin position="12"/>
        <end position="30"/>
    </location>
</feature>
<keyword evidence="1" id="KW-0472">Membrane</keyword>
<accession>A0AAD5RIE2</accession>
<dbReference type="GO" id="GO:0006044">
    <property type="term" value="P:N-acetylglucosamine metabolic process"/>
    <property type="evidence" value="ECO:0007669"/>
    <property type="project" value="TreeGrafter"/>
</dbReference>
<reference evidence="2" key="1">
    <citation type="submission" date="2022-07" db="EMBL/GenBank/DDBJ databases">
        <title>Draft genome sequence of Zalerion maritima ATCC 34329, a (micro)plastics degrading marine fungus.</title>
        <authorList>
            <person name="Paco A."/>
            <person name="Goncalves M.F.M."/>
            <person name="Rocha-Santos T.A.P."/>
            <person name="Alves A."/>
        </authorList>
    </citation>
    <scope>NUCLEOTIDE SEQUENCE</scope>
    <source>
        <strain evidence="2">ATCC 34329</strain>
    </source>
</reference>
<dbReference type="AlphaFoldDB" id="A0AAD5RIE2"/>
<dbReference type="InterPro" id="IPR006813">
    <property type="entry name" value="Glyco_trans_17"/>
</dbReference>
<dbReference type="GO" id="GO:0003830">
    <property type="term" value="F:beta-1,4-mannosylglycoprotein 4-beta-N-acetylglucosaminyltransferase activity"/>
    <property type="evidence" value="ECO:0007669"/>
    <property type="project" value="InterPro"/>
</dbReference>
<keyword evidence="1" id="KW-1133">Transmembrane helix</keyword>
<keyword evidence="3" id="KW-1185">Reference proteome</keyword>
<organism evidence="2 3">
    <name type="scientific">Zalerion maritima</name>
    <dbReference type="NCBI Taxonomy" id="339359"/>
    <lineage>
        <taxon>Eukaryota</taxon>
        <taxon>Fungi</taxon>
        <taxon>Dikarya</taxon>
        <taxon>Ascomycota</taxon>
        <taxon>Pezizomycotina</taxon>
        <taxon>Sordariomycetes</taxon>
        <taxon>Lulworthiomycetidae</taxon>
        <taxon>Lulworthiales</taxon>
        <taxon>Lulworthiaceae</taxon>
        <taxon>Zalerion</taxon>
    </lineage>
</organism>
<protein>
    <submittedName>
        <fullName evidence="2">Glycosyl transferase family 17 protein</fullName>
    </submittedName>
</protein>
<evidence type="ECO:0000313" key="2">
    <source>
        <dbReference type="EMBL" id="KAJ2894874.1"/>
    </source>
</evidence>
<evidence type="ECO:0000313" key="3">
    <source>
        <dbReference type="Proteomes" id="UP001201980"/>
    </source>
</evidence>
<evidence type="ECO:0000256" key="1">
    <source>
        <dbReference type="SAM" id="Phobius"/>
    </source>
</evidence>
<keyword evidence="2" id="KW-0808">Transferase</keyword>